<dbReference type="InterPro" id="IPR042171">
    <property type="entry name" value="Acyl-CoA_hotdog"/>
</dbReference>
<evidence type="ECO:0000313" key="6">
    <source>
        <dbReference type="Proteomes" id="UP000012174"/>
    </source>
</evidence>
<protein>
    <submittedName>
        <fullName evidence="5">Putative acyl-thioesterase ii protein</fullName>
    </submittedName>
</protein>
<dbReference type="InterPro" id="IPR029069">
    <property type="entry name" value="HotDog_dom_sf"/>
</dbReference>
<dbReference type="eggNOG" id="KOG3016">
    <property type="taxonomic scope" value="Eukaryota"/>
</dbReference>
<dbReference type="GO" id="GO:0006637">
    <property type="term" value="P:acyl-CoA metabolic process"/>
    <property type="evidence" value="ECO:0007669"/>
    <property type="project" value="InterPro"/>
</dbReference>
<dbReference type="OMA" id="PRSHWMR"/>
<proteinExistence type="inferred from homology"/>
<dbReference type="HOGENOM" id="CLU_032690_3_1_1"/>
<keyword evidence="6" id="KW-1185">Reference proteome</keyword>
<evidence type="ECO:0000313" key="5">
    <source>
        <dbReference type="EMBL" id="EMR72032.1"/>
    </source>
</evidence>
<dbReference type="InterPro" id="IPR049450">
    <property type="entry name" value="ACOT8-like_C"/>
</dbReference>
<name>M7T5X6_EUTLA</name>
<dbReference type="InterPro" id="IPR049449">
    <property type="entry name" value="TesB_ACOT8-like_N"/>
</dbReference>
<dbReference type="PANTHER" id="PTHR11066:SF34">
    <property type="entry name" value="ACYL-COENZYME A THIOESTERASE 8"/>
    <property type="match status" value="1"/>
</dbReference>
<dbReference type="GO" id="GO:0009062">
    <property type="term" value="P:fatty acid catabolic process"/>
    <property type="evidence" value="ECO:0007669"/>
    <property type="project" value="TreeGrafter"/>
</dbReference>
<dbReference type="GO" id="GO:0005782">
    <property type="term" value="C:peroxisomal matrix"/>
    <property type="evidence" value="ECO:0007669"/>
    <property type="project" value="UniProtKB-SubCell"/>
</dbReference>
<gene>
    <name evidence="5" type="ORF">UCREL1_919</name>
</gene>
<evidence type="ECO:0000259" key="4">
    <source>
        <dbReference type="Pfam" id="PF20789"/>
    </source>
</evidence>
<dbReference type="Pfam" id="PF20789">
    <property type="entry name" value="4HBT_3C"/>
    <property type="match status" value="1"/>
</dbReference>
<dbReference type="GO" id="GO:0047617">
    <property type="term" value="F:fatty acyl-CoA hydrolase activity"/>
    <property type="evidence" value="ECO:0007669"/>
    <property type="project" value="InterPro"/>
</dbReference>
<dbReference type="InterPro" id="IPR003703">
    <property type="entry name" value="Acyl_CoA_thio"/>
</dbReference>
<dbReference type="CDD" id="cd03444">
    <property type="entry name" value="Thioesterase_II_repeat1"/>
    <property type="match status" value="1"/>
</dbReference>
<evidence type="ECO:0000256" key="1">
    <source>
        <dbReference type="ARBA" id="ARBA00006538"/>
    </source>
</evidence>
<feature type="domain" description="Acyl-CoA thioesterase-like N-terminal HotDog" evidence="3">
    <location>
        <begin position="38"/>
        <end position="114"/>
    </location>
</feature>
<dbReference type="CDD" id="cd03445">
    <property type="entry name" value="Thioesterase_II_repeat2"/>
    <property type="match status" value="1"/>
</dbReference>
<dbReference type="Proteomes" id="UP000012174">
    <property type="component" value="Unassembled WGS sequence"/>
</dbReference>
<accession>M7T5X6</accession>
<dbReference type="PANTHER" id="PTHR11066">
    <property type="entry name" value="ACYL-COA THIOESTERASE"/>
    <property type="match status" value="1"/>
</dbReference>
<dbReference type="Pfam" id="PF13622">
    <property type="entry name" value="4HBT_3"/>
    <property type="match status" value="1"/>
</dbReference>
<dbReference type="Gene3D" id="2.40.160.210">
    <property type="entry name" value="Acyl-CoA thioesterase, double hotdog domain"/>
    <property type="match status" value="1"/>
</dbReference>
<dbReference type="OrthoDB" id="68328at2759"/>
<evidence type="ECO:0000259" key="3">
    <source>
        <dbReference type="Pfam" id="PF13622"/>
    </source>
</evidence>
<organism evidence="5 6">
    <name type="scientific">Eutypa lata (strain UCR-EL1)</name>
    <name type="common">Grapevine dieback disease fungus</name>
    <name type="synonym">Eutypa armeniacae</name>
    <dbReference type="NCBI Taxonomy" id="1287681"/>
    <lineage>
        <taxon>Eukaryota</taxon>
        <taxon>Fungi</taxon>
        <taxon>Dikarya</taxon>
        <taxon>Ascomycota</taxon>
        <taxon>Pezizomycotina</taxon>
        <taxon>Sordariomycetes</taxon>
        <taxon>Xylariomycetidae</taxon>
        <taxon>Xylariales</taxon>
        <taxon>Diatrypaceae</taxon>
        <taxon>Eutypa</taxon>
    </lineage>
</organism>
<sequence length="305" mass="33073">MASPAPIEGHIAVTPLSELGPDVYANDKPLASQEGVRSVFGGFLVAQAVSAASTTVPNGFRLYSSQSSFLAPANGDDKVTYRIDRTADGKSYCTRVVRATQGEACVYAAIISFQKNISRPAGNVLQYGTPMPDLEGTGPDDISTAAIQEMQNSTIDRSAPLMQLSAEDRPLDWRPLGMEISDDPSQFWIRGFVRSPPLSTDDPLVHLAAFAYMSDEFSFGPALLANPKAAGKGMRNVAMGASLTHNVSFHDPRARVDEWTVLERKTSWGGESRVHVSQRMWNMKTGKLVMSGTQEALIRLKGHKL</sequence>
<keyword evidence="2" id="KW-0378">Hydrolase</keyword>
<dbReference type="SUPFAM" id="SSF54637">
    <property type="entry name" value="Thioesterase/thiol ester dehydrase-isomerase"/>
    <property type="match status" value="2"/>
</dbReference>
<dbReference type="AlphaFoldDB" id="M7T5X6"/>
<reference evidence="6" key="1">
    <citation type="journal article" date="2013" name="Genome Announc.">
        <title>Draft genome sequence of the grapevine dieback fungus Eutypa lata UCR-EL1.</title>
        <authorList>
            <person name="Blanco-Ulate B."/>
            <person name="Rolshausen P.E."/>
            <person name="Cantu D."/>
        </authorList>
    </citation>
    <scope>NUCLEOTIDE SEQUENCE [LARGE SCALE GENOMIC DNA]</scope>
    <source>
        <strain evidence="6">UCR-EL1</strain>
    </source>
</reference>
<dbReference type="STRING" id="1287681.M7T5X6"/>
<feature type="domain" description="Acyl-CoA thioesterase-like C-terminal" evidence="4">
    <location>
        <begin position="185"/>
        <end position="298"/>
    </location>
</feature>
<dbReference type="EMBL" id="KB705540">
    <property type="protein sequence ID" value="EMR72032.1"/>
    <property type="molecule type" value="Genomic_DNA"/>
</dbReference>
<dbReference type="KEGG" id="ela:UCREL1_919"/>
<comment type="similarity">
    <text evidence="1">Belongs to the C/M/P thioester hydrolase family.</text>
</comment>
<evidence type="ECO:0000256" key="2">
    <source>
        <dbReference type="ARBA" id="ARBA00022801"/>
    </source>
</evidence>